<keyword evidence="3" id="KW-0964">Secreted</keyword>
<name>A0A8J5NEJ5_HOMAM</name>
<feature type="compositionally biased region" description="Pro residues" evidence="7">
    <location>
        <begin position="65"/>
        <end position="76"/>
    </location>
</feature>
<dbReference type="CDD" id="cd00062">
    <property type="entry name" value="FN2"/>
    <property type="match status" value="1"/>
</dbReference>
<dbReference type="InterPro" id="IPR051666">
    <property type="entry name" value="SP_Capacitation_Regulator"/>
</dbReference>
<feature type="non-terminal residue" evidence="9">
    <location>
        <position position="1"/>
    </location>
</feature>
<evidence type="ECO:0000256" key="5">
    <source>
        <dbReference type="ARBA" id="ARBA00023157"/>
    </source>
</evidence>
<dbReference type="InterPro" id="IPR000562">
    <property type="entry name" value="FN_type2_dom"/>
</dbReference>
<feature type="domain" description="Fibronectin type-II" evidence="8">
    <location>
        <begin position="92"/>
        <end position="139"/>
    </location>
</feature>
<dbReference type="SUPFAM" id="SSF57440">
    <property type="entry name" value="Kringle-like"/>
    <property type="match status" value="4"/>
</dbReference>
<organism evidence="9 10">
    <name type="scientific">Homarus americanus</name>
    <name type="common">American lobster</name>
    <dbReference type="NCBI Taxonomy" id="6706"/>
    <lineage>
        <taxon>Eukaryota</taxon>
        <taxon>Metazoa</taxon>
        <taxon>Ecdysozoa</taxon>
        <taxon>Arthropoda</taxon>
        <taxon>Crustacea</taxon>
        <taxon>Multicrustacea</taxon>
        <taxon>Malacostraca</taxon>
        <taxon>Eumalacostraca</taxon>
        <taxon>Eucarida</taxon>
        <taxon>Decapoda</taxon>
        <taxon>Pleocyemata</taxon>
        <taxon>Astacidea</taxon>
        <taxon>Nephropoidea</taxon>
        <taxon>Nephropidae</taxon>
        <taxon>Homarus</taxon>
    </lineage>
</organism>
<dbReference type="Pfam" id="PF00040">
    <property type="entry name" value="fn2"/>
    <property type="match status" value="3"/>
</dbReference>
<evidence type="ECO:0000313" key="10">
    <source>
        <dbReference type="Proteomes" id="UP000747542"/>
    </source>
</evidence>
<feature type="compositionally biased region" description="Low complexity" evidence="7">
    <location>
        <begin position="1"/>
        <end position="16"/>
    </location>
</feature>
<dbReference type="GO" id="GO:0009986">
    <property type="term" value="C:cell surface"/>
    <property type="evidence" value="ECO:0007669"/>
    <property type="project" value="TreeGrafter"/>
</dbReference>
<sequence length="417" mass="45616">ITTSPSSELLTSSLPPDYFNESPSLLKSPAQPIQFNEIPLMSPLLTTTPHTPTSPPPTSIVSSPSLPPTPTPPSGPQVPSAEWVTGGGNVTVSGKPCIFPFVYKGQEYEQCIQEDAKGPWCPTLLNKHKQPIASEFCKGNDASVKPPLTGNDTSVKPLHVSSQRQFTKDGVECIFPFTYKGIQYWNCSSTERPALWCATLVNAKLQPLQSGYCANNIASIPFQPPPTVIGMAMTIQRGPCIFPFLYRGIVYEQCACVDAPACWCPTSLTRNNEPAVSDYCRDDSECFPKSPTTFMQVRFVCISDTHNRTDCLHYSIPDGDVLLHGGDFTIRGDPHNAHVFNQWLGLGAPVTVDGWACHFPFRYKGRTYTKCTSEDSNHPWCATIVNDSDQPTESGYCKGSNQPPPSKPPVRVPQPSS</sequence>
<evidence type="ECO:0000313" key="9">
    <source>
        <dbReference type="EMBL" id="KAG7177566.1"/>
    </source>
</evidence>
<evidence type="ECO:0000256" key="1">
    <source>
        <dbReference type="ARBA" id="ARBA00004613"/>
    </source>
</evidence>
<feature type="region of interest" description="Disordered" evidence="7">
    <location>
        <begin position="1"/>
        <end position="81"/>
    </location>
</feature>
<evidence type="ECO:0000256" key="6">
    <source>
        <dbReference type="PROSITE-ProRule" id="PRU00479"/>
    </source>
</evidence>
<comment type="caution">
    <text evidence="9">The sequence shown here is derived from an EMBL/GenBank/DDBJ whole genome shotgun (WGS) entry which is preliminary data.</text>
</comment>
<dbReference type="Proteomes" id="UP000747542">
    <property type="component" value="Unassembled WGS sequence"/>
</dbReference>
<dbReference type="SUPFAM" id="SSF56300">
    <property type="entry name" value="Metallo-dependent phosphatases"/>
    <property type="match status" value="1"/>
</dbReference>
<dbReference type="InterPro" id="IPR013806">
    <property type="entry name" value="Kringle-like"/>
</dbReference>
<proteinExistence type="inferred from homology"/>
<dbReference type="GO" id="GO:0005576">
    <property type="term" value="C:extracellular region"/>
    <property type="evidence" value="ECO:0007669"/>
    <property type="project" value="UniProtKB-SubCell"/>
</dbReference>
<keyword evidence="10" id="KW-1185">Reference proteome</keyword>
<dbReference type="SMART" id="SM00059">
    <property type="entry name" value="FN2"/>
    <property type="match status" value="3"/>
</dbReference>
<accession>A0A8J5NEJ5</accession>
<keyword evidence="4" id="KW-0677">Repeat</keyword>
<dbReference type="PANTHER" id="PTHR22918:SF6">
    <property type="entry name" value="EG:8D8.1 PROTEIN-RELATED"/>
    <property type="match status" value="1"/>
</dbReference>
<evidence type="ECO:0000256" key="3">
    <source>
        <dbReference type="ARBA" id="ARBA00022525"/>
    </source>
</evidence>
<feature type="compositionally biased region" description="Low complexity" evidence="7">
    <location>
        <begin position="39"/>
        <end position="51"/>
    </location>
</feature>
<comment type="similarity">
    <text evidence="2">Belongs to the seminal plasma protein family.</text>
</comment>
<reference evidence="9" key="1">
    <citation type="journal article" date="2021" name="Sci. Adv.">
        <title>The American lobster genome reveals insights on longevity, neural, and immune adaptations.</title>
        <authorList>
            <person name="Polinski J.M."/>
            <person name="Zimin A.V."/>
            <person name="Clark K.F."/>
            <person name="Kohn A.B."/>
            <person name="Sadowski N."/>
            <person name="Timp W."/>
            <person name="Ptitsyn A."/>
            <person name="Khanna P."/>
            <person name="Romanova D.Y."/>
            <person name="Williams P."/>
            <person name="Greenwood S.J."/>
            <person name="Moroz L.L."/>
            <person name="Walt D.R."/>
            <person name="Bodnar A.G."/>
        </authorList>
    </citation>
    <scope>NUCLEOTIDE SEQUENCE</scope>
    <source>
        <strain evidence="9">GMGI-L3</strain>
    </source>
</reference>
<evidence type="ECO:0000256" key="7">
    <source>
        <dbReference type="SAM" id="MobiDB-lite"/>
    </source>
</evidence>
<dbReference type="PROSITE" id="PS51092">
    <property type="entry name" value="FN2_2"/>
    <property type="match status" value="3"/>
</dbReference>
<dbReference type="AlphaFoldDB" id="A0A8J5NEJ5"/>
<feature type="domain" description="Fibronectin type-II" evidence="8">
    <location>
        <begin position="352"/>
        <end position="399"/>
    </location>
</feature>
<evidence type="ECO:0000256" key="2">
    <source>
        <dbReference type="ARBA" id="ARBA00010011"/>
    </source>
</evidence>
<dbReference type="PANTHER" id="PTHR22918">
    <property type="entry name" value="SEMINAL PLASMA PROTEIN"/>
    <property type="match status" value="1"/>
</dbReference>
<protein>
    <submittedName>
        <fullName evidence="9">Epididymal sperm-binding protein 1-like</fullName>
    </submittedName>
</protein>
<feature type="non-terminal residue" evidence="9">
    <location>
        <position position="417"/>
    </location>
</feature>
<feature type="compositionally biased region" description="Pro residues" evidence="7">
    <location>
        <begin position="402"/>
        <end position="417"/>
    </location>
</feature>
<dbReference type="Gene3D" id="2.10.10.10">
    <property type="entry name" value="Fibronectin, type II, collagen-binding"/>
    <property type="match status" value="3"/>
</dbReference>
<comment type="caution">
    <text evidence="6">Lacks conserved residue(s) required for the propagation of feature annotation.</text>
</comment>
<comment type="subcellular location">
    <subcellularLocation>
        <location evidence="1">Secreted</location>
    </subcellularLocation>
</comment>
<feature type="domain" description="Fibronectin type-II" evidence="8">
    <location>
        <begin position="168"/>
        <end position="215"/>
    </location>
</feature>
<dbReference type="EMBL" id="JAHLQT010001931">
    <property type="protein sequence ID" value="KAG7177566.1"/>
    <property type="molecule type" value="Genomic_DNA"/>
</dbReference>
<keyword evidence="5" id="KW-1015">Disulfide bond</keyword>
<evidence type="ECO:0000256" key="4">
    <source>
        <dbReference type="ARBA" id="ARBA00022737"/>
    </source>
</evidence>
<dbReference type="GO" id="GO:0008201">
    <property type="term" value="F:heparin binding"/>
    <property type="evidence" value="ECO:0007669"/>
    <property type="project" value="TreeGrafter"/>
</dbReference>
<feature type="region of interest" description="Disordered" evidence="7">
    <location>
        <begin position="390"/>
        <end position="417"/>
    </location>
</feature>
<dbReference type="InterPro" id="IPR029052">
    <property type="entry name" value="Metallo-depent_PP-like"/>
</dbReference>
<dbReference type="InterPro" id="IPR036943">
    <property type="entry name" value="FN_type2_sf"/>
</dbReference>
<gene>
    <name evidence="9" type="primary">ELSPBP1-L</name>
    <name evidence="9" type="ORF">Hamer_G008202</name>
</gene>
<evidence type="ECO:0000259" key="8">
    <source>
        <dbReference type="PROSITE" id="PS51092"/>
    </source>
</evidence>
<dbReference type="Gene3D" id="3.60.21.10">
    <property type="match status" value="1"/>
</dbReference>